<feature type="compositionally biased region" description="Basic and acidic residues" evidence="1">
    <location>
        <begin position="1"/>
        <end position="33"/>
    </location>
</feature>
<evidence type="ECO:0000256" key="1">
    <source>
        <dbReference type="SAM" id="MobiDB-lite"/>
    </source>
</evidence>
<sequence length="88" mass="9765">MQTDCSKDRHSRDCDSERNRERDIGRDRCDSGRPRLRAGDPTGVQATSVCLISSLKNPSDDMCGTGDALEHSRLAFVLQTFCFSTLTP</sequence>
<dbReference type="AlphaFoldDB" id="A0A8H5AU67"/>
<proteinExistence type="predicted"/>
<protein>
    <submittedName>
        <fullName evidence="2">Uncharacterized protein</fullName>
    </submittedName>
</protein>
<evidence type="ECO:0000313" key="3">
    <source>
        <dbReference type="Proteomes" id="UP000567179"/>
    </source>
</evidence>
<dbReference type="Proteomes" id="UP000567179">
    <property type="component" value="Unassembled WGS sequence"/>
</dbReference>
<accession>A0A8H5AU67</accession>
<gene>
    <name evidence="2" type="ORF">D9619_007711</name>
</gene>
<dbReference type="EMBL" id="JAACJJ010000057">
    <property type="protein sequence ID" value="KAF5310986.1"/>
    <property type="molecule type" value="Genomic_DNA"/>
</dbReference>
<reference evidence="2 3" key="1">
    <citation type="journal article" date="2020" name="ISME J.">
        <title>Uncovering the hidden diversity of litter-decomposition mechanisms in mushroom-forming fungi.</title>
        <authorList>
            <person name="Floudas D."/>
            <person name="Bentzer J."/>
            <person name="Ahren D."/>
            <person name="Johansson T."/>
            <person name="Persson P."/>
            <person name="Tunlid A."/>
        </authorList>
    </citation>
    <scope>NUCLEOTIDE SEQUENCE [LARGE SCALE GENOMIC DNA]</scope>
    <source>
        <strain evidence="2 3">CBS 101986</strain>
    </source>
</reference>
<evidence type="ECO:0000313" key="2">
    <source>
        <dbReference type="EMBL" id="KAF5310986.1"/>
    </source>
</evidence>
<name>A0A8H5AU67_9AGAR</name>
<feature type="region of interest" description="Disordered" evidence="1">
    <location>
        <begin position="1"/>
        <end position="41"/>
    </location>
</feature>
<comment type="caution">
    <text evidence="2">The sequence shown here is derived from an EMBL/GenBank/DDBJ whole genome shotgun (WGS) entry which is preliminary data.</text>
</comment>
<keyword evidence="3" id="KW-1185">Reference proteome</keyword>
<organism evidence="2 3">
    <name type="scientific">Psilocybe cf. subviscida</name>
    <dbReference type="NCBI Taxonomy" id="2480587"/>
    <lineage>
        <taxon>Eukaryota</taxon>
        <taxon>Fungi</taxon>
        <taxon>Dikarya</taxon>
        <taxon>Basidiomycota</taxon>
        <taxon>Agaricomycotina</taxon>
        <taxon>Agaricomycetes</taxon>
        <taxon>Agaricomycetidae</taxon>
        <taxon>Agaricales</taxon>
        <taxon>Agaricineae</taxon>
        <taxon>Strophariaceae</taxon>
        <taxon>Psilocybe</taxon>
    </lineage>
</organism>